<evidence type="ECO:0000256" key="9">
    <source>
        <dbReference type="ARBA" id="ARBA00022777"/>
    </source>
</evidence>
<dbReference type="Proteomes" id="UP000281474">
    <property type="component" value="Unassembled WGS sequence"/>
</dbReference>
<evidence type="ECO:0000256" key="5">
    <source>
        <dbReference type="ARBA" id="ARBA00022516"/>
    </source>
</evidence>
<dbReference type="InterPro" id="IPR027417">
    <property type="entry name" value="P-loop_NTPase"/>
</dbReference>
<dbReference type="AlphaFoldDB" id="A0A3L8PYQ2"/>
<dbReference type="EC" id="2.7.1.130" evidence="3 13"/>
<evidence type="ECO:0000256" key="11">
    <source>
        <dbReference type="ARBA" id="ARBA00023098"/>
    </source>
</evidence>
<sequence length="325" mass="36570">MHSLVNKIWYQNHWFKWLLLPLSCLFWLVSSIRKVLFTIGLKKQYKSPVPVIVVGNITAGGSGKTPMVIHLIELLRANGYKPGVISRGYGAEFDGERTVTSEHTPEQVGDEPAMIKARTQVHMVVAAKRVKAAQKLIDEHDIDIIISDDGLQHYALERDIEIAIIDGERRLGNGCLIPAGPLRELSGRLQSVDFTVINGGSDQQDEFSMLLEPSAPVPLIGDNRTFDITQSAVAMAGIGNPQRFFDTLKAQGYNIERQIEFADHHTFSADELEKLSDKYPLIMTEKDAIKCFPFSQNNWWYLPVTARLETEFDKKLLDKLQHITA</sequence>
<evidence type="ECO:0000313" key="14">
    <source>
        <dbReference type="EMBL" id="RLV59703.1"/>
    </source>
</evidence>
<keyword evidence="10 13" id="KW-0067">ATP-binding</keyword>
<comment type="similarity">
    <text evidence="13">Belongs to the LpxK family.</text>
</comment>
<evidence type="ECO:0000313" key="15">
    <source>
        <dbReference type="Proteomes" id="UP000281474"/>
    </source>
</evidence>
<keyword evidence="8 13" id="KW-0547">Nucleotide-binding</keyword>
<dbReference type="InterPro" id="IPR003758">
    <property type="entry name" value="LpxK"/>
</dbReference>
<evidence type="ECO:0000256" key="3">
    <source>
        <dbReference type="ARBA" id="ARBA00012071"/>
    </source>
</evidence>
<dbReference type="GO" id="GO:0005524">
    <property type="term" value="F:ATP binding"/>
    <property type="evidence" value="ECO:0007669"/>
    <property type="project" value="UniProtKB-UniRule"/>
</dbReference>
<dbReference type="EMBL" id="QZEI01000028">
    <property type="protein sequence ID" value="RLV59703.1"/>
    <property type="molecule type" value="Genomic_DNA"/>
</dbReference>
<keyword evidence="5 13" id="KW-0444">Lipid biosynthesis</keyword>
<evidence type="ECO:0000256" key="6">
    <source>
        <dbReference type="ARBA" id="ARBA00022556"/>
    </source>
</evidence>
<evidence type="ECO:0000256" key="10">
    <source>
        <dbReference type="ARBA" id="ARBA00022840"/>
    </source>
</evidence>
<dbReference type="SUPFAM" id="SSF52540">
    <property type="entry name" value="P-loop containing nucleoside triphosphate hydrolases"/>
    <property type="match status" value="1"/>
</dbReference>
<dbReference type="GO" id="GO:0009245">
    <property type="term" value="P:lipid A biosynthetic process"/>
    <property type="evidence" value="ECO:0007669"/>
    <property type="project" value="UniProtKB-UniRule"/>
</dbReference>
<dbReference type="HAMAP" id="MF_00409">
    <property type="entry name" value="LpxK"/>
    <property type="match status" value="1"/>
</dbReference>
<evidence type="ECO:0000256" key="2">
    <source>
        <dbReference type="ARBA" id="ARBA00004870"/>
    </source>
</evidence>
<dbReference type="OrthoDB" id="9766423at2"/>
<evidence type="ECO:0000256" key="4">
    <source>
        <dbReference type="ARBA" id="ARBA00016436"/>
    </source>
</evidence>
<comment type="catalytic activity">
    <reaction evidence="13">
        <text>a lipid A disaccharide + ATP = a lipid IVA + ADP + H(+)</text>
        <dbReference type="Rhea" id="RHEA:67840"/>
        <dbReference type="ChEBI" id="CHEBI:15378"/>
        <dbReference type="ChEBI" id="CHEBI:30616"/>
        <dbReference type="ChEBI" id="CHEBI:176343"/>
        <dbReference type="ChEBI" id="CHEBI:176425"/>
        <dbReference type="ChEBI" id="CHEBI:456216"/>
        <dbReference type="EC" id="2.7.1.130"/>
    </reaction>
</comment>
<keyword evidence="6 13" id="KW-0441">Lipid A biosynthesis</keyword>
<accession>A0A3L8PYQ2</accession>
<dbReference type="GO" id="GO:0009244">
    <property type="term" value="P:lipopolysaccharide core region biosynthetic process"/>
    <property type="evidence" value="ECO:0007669"/>
    <property type="project" value="TreeGrafter"/>
</dbReference>
<dbReference type="RefSeq" id="WP_121838980.1">
    <property type="nucleotide sequence ID" value="NZ_ML014777.1"/>
</dbReference>
<dbReference type="NCBIfam" id="TIGR00682">
    <property type="entry name" value="lpxK"/>
    <property type="match status" value="1"/>
</dbReference>
<protein>
    <recommendedName>
        <fullName evidence="4 13">Tetraacyldisaccharide 4'-kinase</fullName>
        <ecNumber evidence="3 13">2.7.1.130</ecNumber>
    </recommendedName>
    <alternativeName>
        <fullName evidence="12 13">Lipid A 4'-kinase</fullName>
    </alternativeName>
</protein>
<keyword evidence="9 13" id="KW-0418">Kinase</keyword>
<dbReference type="Pfam" id="PF02606">
    <property type="entry name" value="LpxK"/>
    <property type="match status" value="1"/>
</dbReference>
<name>A0A3L8PYQ2_9GAMM</name>
<evidence type="ECO:0000256" key="8">
    <source>
        <dbReference type="ARBA" id="ARBA00022741"/>
    </source>
</evidence>
<comment type="function">
    <text evidence="1 13">Transfers the gamma-phosphate of ATP to the 4'-position of a tetraacyldisaccharide 1-phosphate intermediate (termed DS-1-P) to form tetraacyldisaccharide 1,4'-bis-phosphate (lipid IVA).</text>
</comment>
<gene>
    <name evidence="13" type="primary">lpxK</name>
    <name evidence="14" type="ORF">D5018_10600</name>
</gene>
<reference evidence="14 15" key="1">
    <citation type="submission" date="2018-09" db="EMBL/GenBank/DDBJ databases">
        <title>Phylogeny of the Shewanellaceae, and recommendation for two new genera, Pseudoshewanella and Parashewanella.</title>
        <authorList>
            <person name="Wang G."/>
        </authorList>
    </citation>
    <scope>NUCLEOTIDE SEQUENCE [LARGE SCALE GENOMIC DNA]</scope>
    <source>
        <strain evidence="14 15">C51</strain>
    </source>
</reference>
<dbReference type="PANTHER" id="PTHR42724">
    <property type="entry name" value="TETRAACYLDISACCHARIDE 4'-KINASE"/>
    <property type="match status" value="1"/>
</dbReference>
<organism evidence="14 15">
    <name type="scientific">Parashewanella curva</name>
    <dbReference type="NCBI Taxonomy" id="2338552"/>
    <lineage>
        <taxon>Bacteria</taxon>
        <taxon>Pseudomonadati</taxon>
        <taxon>Pseudomonadota</taxon>
        <taxon>Gammaproteobacteria</taxon>
        <taxon>Alteromonadales</taxon>
        <taxon>Shewanellaceae</taxon>
        <taxon>Parashewanella</taxon>
    </lineage>
</organism>
<evidence type="ECO:0000256" key="1">
    <source>
        <dbReference type="ARBA" id="ARBA00002274"/>
    </source>
</evidence>
<evidence type="ECO:0000256" key="12">
    <source>
        <dbReference type="ARBA" id="ARBA00029757"/>
    </source>
</evidence>
<evidence type="ECO:0000256" key="7">
    <source>
        <dbReference type="ARBA" id="ARBA00022679"/>
    </source>
</evidence>
<evidence type="ECO:0000256" key="13">
    <source>
        <dbReference type="HAMAP-Rule" id="MF_00409"/>
    </source>
</evidence>
<dbReference type="GO" id="GO:0009029">
    <property type="term" value="F:lipid-A 4'-kinase activity"/>
    <property type="evidence" value="ECO:0007669"/>
    <property type="project" value="UniProtKB-UniRule"/>
</dbReference>
<dbReference type="GO" id="GO:0005886">
    <property type="term" value="C:plasma membrane"/>
    <property type="evidence" value="ECO:0007669"/>
    <property type="project" value="TreeGrafter"/>
</dbReference>
<dbReference type="UniPathway" id="UPA00359">
    <property type="reaction ID" value="UER00482"/>
</dbReference>
<proteinExistence type="inferred from homology"/>
<dbReference type="PANTHER" id="PTHR42724:SF1">
    <property type="entry name" value="TETRAACYLDISACCHARIDE 4'-KINASE, MITOCHONDRIAL-RELATED"/>
    <property type="match status" value="1"/>
</dbReference>
<comment type="pathway">
    <text evidence="2 13">Glycolipid biosynthesis; lipid IV(A) biosynthesis; lipid IV(A) from (3R)-3-hydroxytetradecanoyl-[acyl-carrier-protein] and UDP-N-acetyl-alpha-D-glucosamine: step 6/6.</text>
</comment>
<comment type="caution">
    <text evidence="14">The sequence shown here is derived from an EMBL/GenBank/DDBJ whole genome shotgun (WGS) entry which is preliminary data.</text>
</comment>
<keyword evidence="7 13" id="KW-0808">Transferase</keyword>
<feature type="binding site" evidence="13">
    <location>
        <begin position="58"/>
        <end position="65"/>
    </location>
    <ligand>
        <name>ATP</name>
        <dbReference type="ChEBI" id="CHEBI:30616"/>
    </ligand>
</feature>
<keyword evidence="11 13" id="KW-0443">Lipid metabolism</keyword>
<dbReference type="CDD" id="cd01983">
    <property type="entry name" value="SIMIBI"/>
    <property type="match status" value="1"/>
</dbReference>
<keyword evidence="15" id="KW-1185">Reference proteome</keyword>